<reference evidence="4 5" key="1">
    <citation type="submission" date="2015-08" db="EMBL/GenBank/DDBJ databases">
        <title>Draft Genome Sequence of Bacillus vietnamensis UCD-SED5.</title>
        <authorList>
            <person name="Lee R.D."/>
            <person name="Jospin G."/>
            <person name="Lang J.M."/>
            <person name="Coil D.A."/>
            <person name="Eisen J.A."/>
        </authorList>
    </citation>
    <scope>NUCLEOTIDE SEQUENCE [LARGE SCALE GENOMIC DNA]</scope>
    <source>
        <strain evidence="4 5">UCD-SED5</strain>
    </source>
</reference>
<dbReference type="GO" id="GO:0046417">
    <property type="term" value="P:chorismate metabolic process"/>
    <property type="evidence" value="ECO:0007669"/>
    <property type="project" value="TreeGrafter"/>
</dbReference>
<dbReference type="Pfam" id="PF07736">
    <property type="entry name" value="CM_1"/>
    <property type="match status" value="1"/>
</dbReference>
<name>A0A0P6WUG2_9BACI</name>
<evidence type="ECO:0000313" key="4">
    <source>
        <dbReference type="EMBL" id="KPL59779.1"/>
    </source>
</evidence>
<dbReference type="GO" id="GO:0008652">
    <property type="term" value="P:amino acid biosynthetic process"/>
    <property type="evidence" value="ECO:0007669"/>
    <property type="project" value="UniProtKB-UniRule"/>
</dbReference>
<dbReference type="Proteomes" id="UP000050398">
    <property type="component" value="Unassembled WGS sequence"/>
</dbReference>
<organism evidence="4 5">
    <name type="scientific">Rossellomorea vietnamensis</name>
    <dbReference type="NCBI Taxonomy" id="218284"/>
    <lineage>
        <taxon>Bacteria</taxon>
        <taxon>Bacillati</taxon>
        <taxon>Bacillota</taxon>
        <taxon>Bacilli</taxon>
        <taxon>Bacillales</taxon>
        <taxon>Bacillaceae</taxon>
        <taxon>Rossellomorea</taxon>
    </lineage>
</organism>
<dbReference type="PROSITE" id="PS51167">
    <property type="entry name" value="CHORISMATE_MUT_1"/>
    <property type="match status" value="1"/>
</dbReference>
<dbReference type="NCBIfam" id="TIGR01796">
    <property type="entry name" value="CM_mono_aroH"/>
    <property type="match status" value="1"/>
</dbReference>
<keyword evidence="2 3" id="KW-0057">Aromatic amino acid biosynthesis</keyword>
<feature type="binding site" evidence="2">
    <location>
        <position position="6"/>
    </location>
    <ligand>
        <name>prephenate</name>
        <dbReference type="ChEBI" id="CHEBI:29934"/>
    </ligand>
</feature>
<feature type="binding site" evidence="2">
    <location>
        <position position="107"/>
    </location>
    <ligand>
        <name>prephenate</name>
        <dbReference type="ChEBI" id="CHEBI:29934"/>
    </ligand>
</feature>
<evidence type="ECO:0000256" key="2">
    <source>
        <dbReference type="PIRSR" id="PIRSR005965-1"/>
    </source>
</evidence>
<dbReference type="PANTHER" id="PTHR21164">
    <property type="entry name" value="CHORISMATE MUTASE"/>
    <property type="match status" value="1"/>
</dbReference>
<comment type="catalytic activity">
    <reaction evidence="3">
        <text>chorismate = prephenate</text>
        <dbReference type="Rhea" id="RHEA:13897"/>
        <dbReference type="ChEBI" id="CHEBI:29748"/>
        <dbReference type="ChEBI" id="CHEBI:29934"/>
        <dbReference type="EC" id="5.4.99.5"/>
    </reaction>
</comment>
<dbReference type="InterPro" id="IPR035959">
    <property type="entry name" value="RutC-like_sf"/>
</dbReference>
<dbReference type="EMBL" id="LIXZ01000006">
    <property type="protein sequence ID" value="KPL59779.1"/>
    <property type="molecule type" value="Genomic_DNA"/>
</dbReference>
<gene>
    <name evidence="4" type="ORF">AM506_09980</name>
</gene>
<dbReference type="PANTHER" id="PTHR21164:SF0">
    <property type="entry name" value="CHORISMATE MUTASE AROH"/>
    <property type="match status" value="1"/>
</dbReference>
<dbReference type="PATRIC" id="fig|218284.4.peg.3661"/>
<evidence type="ECO:0000313" key="5">
    <source>
        <dbReference type="Proteomes" id="UP000050398"/>
    </source>
</evidence>
<feature type="binding site" evidence="2">
    <location>
        <position position="89"/>
    </location>
    <ligand>
        <name>prephenate</name>
        <dbReference type="ChEBI" id="CHEBI:29934"/>
    </ligand>
</feature>
<accession>A0A0P6WUG2</accession>
<dbReference type="UniPathway" id="UPA00120">
    <property type="reaction ID" value="UER00203"/>
</dbReference>
<dbReference type="Gene3D" id="3.30.1330.40">
    <property type="entry name" value="RutC-like"/>
    <property type="match status" value="1"/>
</dbReference>
<dbReference type="PIRSF" id="PIRSF005965">
    <property type="entry name" value="Chor_mut_AroH"/>
    <property type="match status" value="1"/>
</dbReference>
<dbReference type="eggNOG" id="COG4401">
    <property type="taxonomic scope" value="Bacteria"/>
</dbReference>
<dbReference type="CDD" id="cd02185">
    <property type="entry name" value="AroH"/>
    <property type="match status" value="1"/>
</dbReference>
<protein>
    <recommendedName>
        <fullName evidence="1 3">chorismate mutase</fullName>
        <ecNumber evidence="1 3">5.4.99.5</ecNumber>
    </recommendedName>
</protein>
<comment type="caution">
    <text evidence="4">The sequence shown here is derived from an EMBL/GenBank/DDBJ whole genome shotgun (WGS) entry which is preliminary data.</text>
</comment>
<dbReference type="AlphaFoldDB" id="A0A0P6WUG2"/>
<evidence type="ECO:0000256" key="1">
    <source>
        <dbReference type="NCBIfam" id="TIGR01796"/>
    </source>
</evidence>
<dbReference type="SUPFAM" id="SSF55298">
    <property type="entry name" value="YjgF-like"/>
    <property type="match status" value="1"/>
</dbReference>
<evidence type="ECO:0000256" key="3">
    <source>
        <dbReference type="PROSITE-ProRule" id="PRU00514"/>
    </source>
</evidence>
<keyword evidence="2 3" id="KW-0028">Amino-acid biosynthesis</keyword>
<dbReference type="GO" id="GO:0009073">
    <property type="term" value="P:aromatic amino acid family biosynthetic process"/>
    <property type="evidence" value="ECO:0007669"/>
    <property type="project" value="UniProtKB-UniRule"/>
</dbReference>
<dbReference type="GO" id="GO:0004106">
    <property type="term" value="F:chorismate mutase activity"/>
    <property type="evidence" value="ECO:0007669"/>
    <property type="project" value="UniProtKB-UniRule"/>
</dbReference>
<dbReference type="RefSeq" id="WP_060672345.1">
    <property type="nucleotide sequence ID" value="NZ_JBCNGU010000018.1"/>
</dbReference>
<keyword evidence="3" id="KW-0413">Isomerase</keyword>
<proteinExistence type="predicted"/>
<dbReference type="EC" id="5.4.99.5" evidence="1 3"/>
<dbReference type="InterPro" id="IPR008243">
    <property type="entry name" value="Chorismate_mutase_AroH"/>
</dbReference>
<sequence>MIRGIRGATTADRDNEKDVLLSTESLLKEMILHNNITAENVASVFISATKDITSVFPARALRSLEEWKYVPVMCMQELEVPNGLPLCIRVMIHYNTSTPQSDIQHIYMKNAVSLRPDLKK</sequence>
<dbReference type="OrthoDB" id="9802232at2"/>